<keyword evidence="2" id="KW-1185">Reference proteome</keyword>
<evidence type="ECO:0000313" key="1">
    <source>
        <dbReference type="EMBL" id="MFM0443642.1"/>
    </source>
</evidence>
<comment type="caution">
    <text evidence="1">The sequence shown here is derived from an EMBL/GenBank/DDBJ whole genome shotgun (WGS) entry which is preliminary data.</text>
</comment>
<evidence type="ECO:0000313" key="2">
    <source>
        <dbReference type="Proteomes" id="UP001629288"/>
    </source>
</evidence>
<protein>
    <submittedName>
        <fullName evidence="1">Uncharacterized protein</fullName>
    </submittedName>
</protein>
<sequence length="130" mass="13709">MESDTMSKLSLHSRLLSRTSYFVTLGGSGAATLSFDLGELNMTPEQEAVVRKLFSQNPVAMSSEGEHAANREAGKEGPASKYLSAAEFESIRTLGVRLGTQGVLAATACDFCLHCVKLEALPNSGAGLNV</sequence>
<dbReference type="Proteomes" id="UP001629288">
    <property type="component" value="Unassembled WGS sequence"/>
</dbReference>
<gene>
    <name evidence="1" type="ORF">PQR00_08575</name>
</gene>
<dbReference type="EMBL" id="JAQQDH010000002">
    <property type="protein sequence ID" value="MFM0443642.1"/>
    <property type="molecule type" value="Genomic_DNA"/>
</dbReference>
<accession>A0ABW9BY21</accession>
<dbReference type="RefSeq" id="WP_408128261.1">
    <property type="nucleotide sequence ID" value="NZ_JAQQDH010000002.1"/>
</dbReference>
<proteinExistence type="predicted"/>
<organism evidence="1 2">
    <name type="scientific">Paraburkholderia strydomiana</name>
    <dbReference type="NCBI Taxonomy" id="1245417"/>
    <lineage>
        <taxon>Bacteria</taxon>
        <taxon>Pseudomonadati</taxon>
        <taxon>Pseudomonadota</taxon>
        <taxon>Betaproteobacteria</taxon>
        <taxon>Burkholderiales</taxon>
        <taxon>Burkholderiaceae</taxon>
        <taxon>Paraburkholderia</taxon>
    </lineage>
</organism>
<reference evidence="1 2" key="1">
    <citation type="journal article" date="2024" name="Chem. Sci.">
        <title>Discovery of megapolipeptins by genome mining of a Burkholderiales bacteria collection.</title>
        <authorList>
            <person name="Paulo B.S."/>
            <person name="Recchia M.J.J."/>
            <person name="Lee S."/>
            <person name="Fergusson C.H."/>
            <person name="Romanowski S.B."/>
            <person name="Hernandez A."/>
            <person name="Krull N."/>
            <person name="Liu D.Y."/>
            <person name="Cavanagh H."/>
            <person name="Bos A."/>
            <person name="Gray C.A."/>
            <person name="Murphy B.T."/>
            <person name="Linington R.G."/>
            <person name="Eustaquio A.S."/>
        </authorList>
    </citation>
    <scope>NUCLEOTIDE SEQUENCE [LARGE SCALE GENOMIC DNA]</scope>
    <source>
        <strain evidence="1 2">RL17-379-BIB-C</strain>
    </source>
</reference>
<name>A0ABW9BY21_9BURK</name>